<dbReference type="OrthoDB" id="9787207at2"/>
<dbReference type="RefSeq" id="WP_152359784.1">
    <property type="nucleotide sequence ID" value="NZ_WHJE01000049.1"/>
</dbReference>
<keyword evidence="3" id="KW-1185">Reference proteome</keyword>
<dbReference type="PANTHER" id="PTHR30528">
    <property type="entry name" value="CYTOPLASMIC PROTEIN"/>
    <property type="match status" value="1"/>
</dbReference>
<sequence>MTTTVARPTGAARPPRPGRTLTPGQARRIAVAAQGLDRSRSVAPTMGHLQRAIDRIGLLQIDSVNVLARAHLLVLFSRLGPYDVALVDRASGRAPRRLVEFWAHEASYVPPRTYQLLRWRMEDYRLRDHWGRELAHHPGVLSAVREVVAEAGPVTASQVHEALGHRRGPREHWGWNWTPAKRALEHLFNIGEIAAAGRTLQFERAYDLTERVLPADVLAAPVPDRADAVRQLVAVAARAHGVATVRGLADYFRLPVAATAAAVAELVEDGALEPVHVPGWKEAYLAAGARVPRRSDARALLAPFDPLVFERRRVREFFNDPATTLAPFDPLVFERRRVRELWGMHYRIEIYTPAARRRHGYYVLPFLLGEHLVARVDLKADRRAGALVVRAAHAEAPDAVPGLVRAGSGAWPARGLVSEQLAAALGEMAGWLGLGAVHLDDEAHGDLVHDLAGALRTAR</sequence>
<organism evidence="2 3">
    <name type="scientific">Georgenia thermotolerans</name>
    <dbReference type="NCBI Taxonomy" id="527326"/>
    <lineage>
        <taxon>Bacteria</taxon>
        <taxon>Bacillati</taxon>
        <taxon>Actinomycetota</taxon>
        <taxon>Actinomycetes</taxon>
        <taxon>Micrococcales</taxon>
        <taxon>Bogoriellaceae</taxon>
        <taxon>Georgenia</taxon>
    </lineage>
</organism>
<dbReference type="EMBL" id="WHJE01000049">
    <property type="protein sequence ID" value="KAE8763941.1"/>
    <property type="molecule type" value="Genomic_DNA"/>
</dbReference>
<comment type="caution">
    <text evidence="2">The sequence shown here is derived from an EMBL/GenBank/DDBJ whole genome shotgun (WGS) entry which is preliminary data.</text>
</comment>
<dbReference type="AlphaFoldDB" id="A0A7J5UNX2"/>
<dbReference type="InterPro" id="IPR009351">
    <property type="entry name" value="AlkZ-like"/>
</dbReference>
<dbReference type="Proteomes" id="UP000451860">
    <property type="component" value="Unassembled WGS sequence"/>
</dbReference>
<evidence type="ECO:0000313" key="3">
    <source>
        <dbReference type="Proteomes" id="UP000451860"/>
    </source>
</evidence>
<reference evidence="2 3" key="1">
    <citation type="submission" date="2019-10" db="EMBL/GenBank/DDBJ databases">
        <title>Georgenia wutianyii sp. nov. and Georgenia yuyongxinii sp. nov. isolated from plateau pika (Ochotona curzoniae) in the Qinghai-Tibet plateau of China.</title>
        <authorList>
            <person name="Tian Z."/>
        </authorList>
    </citation>
    <scope>NUCLEOTIDE SEQUENCE [LARGE SCALE GENOMIC DNA]</scope>
    <source>
        <strain evidence="2 3">DSM 21501</strain>
    </source>
</reference>
<dbReference type="Pfam" id="PF06224">
    <property type="entry name" value="AlkZ-like"/>
    <property type="match status" value="1"/>
</dbReference>
<proteinExistence type="predicted"/>
<evidence type="ECO:0000256" key="1">
    <source>
        <dbReference type="SAM" id="MobiDB-lite"/>
    </source>
</evidence>
<feature type="region of interest" description="Disordered" evidence="1">
    <location>
        <begin position="1"/>
        <end position="22"/>
    </location>
</feature>
<evidence type="ECO:0000313" key="2">
    <source>
        <dbReference type="EMBL" id="KAE8763941.1"/>
    </source>
</evidence>
<protein>
    <submittedName>
        <fullName evidence="2">Winged helix-turn-helix domain-containing protein</fullName>
    </submittedName>
</protein>
<dbReference type="PANTHER" id="PTHR30528:SF0">
    <property type="entry name" value="CYTOPLASMIC PROTEIN"/>
    <property type="match status" value="1"/>
</dbReference>
<name>A0A7J5UNX2_9MICO</name>
<gene>
    <name evidence="2" type="ORF">GB883_11575</name>
</gene>
<accession>A0A7J5UNX2</accession>